<evidence type="ECO:0000256" key="3">
    <source>
        <dbReference type="ARBA" id="ARBA00022679"/>
    </source>
</evidence>
<evidence type="ECO:0000313" key="5">
    <source>
        <dbReference type="EMBL" id="MBB5047030.1"/>
    </source>
</evidence>
<dbReference type="Pfam" id="PF00535">
    <property type="entry name" value="Glycos_transf_2"/>
    <property type="match status" value="1"/>
</dbReference>
<keyword evidence="6" id="KW-1185">Reference proteome</keyword>
<dbReference type="SUPFAM" id="SSF53448">
    <property type="entry name" value="Nucleotide-diphospho-sugar transferases"/>
    <property type="match status" value="1"/>
</dbReference>
<dbReference type="PANTHER" id="PTHR43685:SF5">
    <property type="entry name" value="GLYCOSYLTRANSFERASE EPSE-RELATED"/>
    <property type="match status" value="1"/>
</dbReference>
<accession>A0A7W8DYN7</accession>
<evidence type="ECO:0000256" key="1">
    <source>
        <dbReference type="ARBA" id="ARBA00006739"/>
    </source>
</evidence>
<dbReference type="PANTHER" id="PTHR43685">
    <property type="entry name" value="GLYCOSYLTRANSFERASE"/>
    <property type="match status" value="1"/>
</dbReference>
<evidence type="ECO:0000256" key="2">
    <source>
        <dbReference type="ARBA" id="ARBA00022676"/>
    </source>
</evidence>
<dbReference type="RefSeq" id="WP_184256474.1">
    <property type="nucleotide sequence ID" value="NZ_JACHIH010000008.1"/>
</dbReference>
<proteinExistence type="inferred from homology"/>
<dbReference type="InterPro" id="IPR050834">
    <property type="entry name" value="Glycosyltransf_2"/>
</dbReference>
<dbReference type="Gene3D" id="3.90.550.10">
    <property type="entry name" value="Spore Coat Polysaccharide Biosynthesis Protein SpsA, Chain A"/>
    <property type="match status" value="1"/>
</dbReference>
<dbReference type="GO" id="GO:0016757">
    <property type="term" value="F:glycosyltransferase activity"/>
    <property type="evidence" value="ECO:0007669"/>
    <property type="project" value="UniProtKB-KW"/>
</dbReference>
<organism evidence="5 6">
    <name type="scientific">Rhodopseudomonas rhenobacensis</name>
    <dbReference type="NCBI Taxonomy" id="87461"/>
    <lineage>
        <taxon>Bacteria</taxon>
        <taxon>Pseudomonadati</taxon>
        <taxon>Pseudomonadota</taxon>
        <taxon>Alphaproteobacteria</taxon>
        <taxon>Hyphomicrobiales</taxon>
        <taxon>Nitrobacteraceae</taxon>
        <taxon>Rhodopseudomonas</taxon>
    </lineage>
</organism>
<evidence type="ECO:0000259" key="4">
    <source>
        <dbReference type="Pfam" id="PF00535"/>
    </source>
</evidence>
<dbReference type="InterPro" id="IPR001173">
    <property type="entry name" value="Glyco_trans_2-like"/>
</dbReference>
<comment type="similarity">
    <text evidence="1">Belongs to the glycosyltransferase 2 family.</text>
</comment>
<dbReference type="InterPro" id="IPR029044">
    <property type="entry name" value="Nucleotide-diphossugar_trans"/>
</dbReference>
<sequence>MAISTSPHAAVAPDPGRPQAAVVMAVYNDQRFLDEAVDSILRQDFRDFEFIIVDDGSSRPAVFDELAQRDPRIRIVTNPTNLGAAEAANRGIAAARADIIIRLDADDIAEPRHIAELVAALAADPELGLVGSAVDLIDEAGHFHRLQKMPESDLEIRWTILFHNPFYHSTVAFRRSCFEAAGRYRPEELVSQDHYLWAALLPLCRARNLAEPLTRYRLNPQGLTATNANNPRSRTHPIREALWAGLGLSYELYDNAAAGDVSHFLRGFEIVDATRREAAYRTILTVLQRFLAARPRARAEDDEAARQLTRSLMARILNSPPADLQGRFATLRRCVKLDMIAALATLSRGLATGFTIRLARPSE</sequence>
<protein>
    <submittedName>
        <fullName evidence="5">Glycosyltransferase involved in cell wall biosynthesis</fullName>
    </submittedName>
</protein>
<gene>
    <name evidence="5" type="ORF">HNR60_001782</name>
</gene>
<dbReference type="Proteomes" id="UP000542353">
    <property type="component" value="Unassembled WGS sequence"/>
</dbReference>
<name>A0A7W8DYN7_9BRAD</name>
<reference evidence="5 6" key="1">
    <citation type="submission" date="2020-08" db="EMBL/GenBank/DDBJ databases">
        <title>Genomic Encyclopedia of Type Strains, Phase IV (KMG-IV): sequencing the most valuable type-strain genomes for metagenomic binning, comparative biology and taxonomic classification.</title>
        <authorList>
            <person name="Goeker M."/>
        </authorList>
    </citation>
    <scope>NUCLEOTIDE SEQUENCE [LARGE SCALE GENOMIC DNA]</scope>
    <source>
        <strain evidence="5 6">DSM 12706</strain>
    </source>
</reference>
<dbReference type="AlphaFoldDB" id="A0A7W8DYN7"/>
<dbReference type="EMBL" id="JACHIH010000008">
    <property type="protein sequence ID" value="MBB5047030.1"/>
    <property type="molecule type" value="Genomic_DNA"/>
</dbReference>
<comment type="caution">
    <text evidence="5">The sequence shown here is derived from an EMBL/GenBank/DDBJ whole genome shotgun (WGS) entry which is preliminary data.</text>
</comment>
<feature type="domain" description="Glycosyltransferase 2-like" evidence="4">
    <location>
        <begin position="22"/>
        <end position="161"/>
    </location>
</feature>
<keyword evidence="3 5" id="KW-0808">Transferase</keyword>
<evidence type="ECO:0000313" key="6">
    <source>
        <dbReference type="Proteomes" id="UP000542353"/>
    </source>
</evidence>
<keyword evidence="2" id="KW-0328">Glycosyltransferase</keyword>